<evidence type="ECO:0000256" key="3">
    <source>
        <dbReference type="ARBA" id="ARBA00022448"/>
    </source>
</evidence>
<dbReference type="PANTHER" id="PTHR30469:SF15">
    <property type="entry name" value="HLYD FAMILY OF SECRETION PROTEINS"/>
    <property type="match status" value="1"/>
</dbReference>
<evidence type="ECO:0000313" key="9">
    <source>
        <dbReference type="Proteomes" id="UP000232163"/>
    </source>
</evidence>
<comment type="subcellular location">
    <subcellularLocation>
        <location evidence="1">Cell envelope</location>
    </subcellularLocation>
</comment>
<feature type="domain" description="Multidrug resistance protein MdtA-like C-terminal permuted SH3" evidence="7">
    <location>
        <begin position="287"/>
        <end position="344"/>
    </location>
</feature>
<keyword evidence="3" id="KW-0813">Transport</keyword>
<evidence type="ECO:0000256" key="2">
    <source>
        <dbReference type="ARBA" id="ARBA00009477"/>
    </source>
</evidence>
<dbReference type="InterPro" id="IPR006143">
    <property type="entry name" value="RND_pump_MFP"/>
</dbReference>
<feature type="domain" description="CusB-like beta-barrel" evidence="6">
    <location>
        <begin position="208"/>
        <end position="280"/>
    </location>
</feature>
<feature type="chain" id="PRO_5014647292" evidence="4">
    <location>
        <begin position="20"/>
        <end position="361"/>
    </location>
</feature>
<dbReference type="InterPro" id="IPR058625">
    <property type="entry name" value="MdtA-like_BSH"/>
</dbReference>
<keyword evidence="9" id="KW-1185">Reference proteome</keyword>
<sequence>MRRFLVYGASVALAACVLASCQQEQDAAEPNIVRPVLSTVVKIQPVQIRGFAGKVEARFETQLGFRTLGRIVRREVSVGDQVSNGQELAAIDPLALELAVQLAEASLSSARAQLTNAATTEDRQRALLSRNSATEATFDQAQQAHEAAVAAVVQAEANLTKVKEDLGYAILRSDFDGVVTSLQAEVGQTVTAGQLVAVVARPDVREAVVDIPEAIAGTIKVGSKFQVNLQIDPSIRATGTVRQIAPQADEATRTRRTRITLEQPPEGFRLGTTITAYLATAADSRIHIPTTAILDKDGKALVWLVDGKLGTVSTREVKLDGRTDAEAMVVEGLVDGDRIATAGVHSLSEGQKIKMTDGKSL</sequence>
<name>A0A2N9VTT0_9HYPH</name>
<organism evidence="8 9">
    <name type="scientific">Phyllobacterium zundukense</name>
    <dbReference type="NCBI Taxonomy" id="1867719"/>
    <lineage>
        <taxon>Bacteria</taxon>
        <taxon>Pseudomonadati</taxon>
        <taxon>Pseudomonadota</taxon>
        <taxon>Alphaproteobacteria</taxon>
        <taxon>Hyphomicrobiales</taxon>
        <taxon>Phyllobacteriaceae</taxon>
        <taxon>Phyllobacterium</taxon>
    </lineage>
</organism>
<proteinExistence type="inferred from homology"/>
<evidence type="ECO:0000313" key="8">
    <source>
        <dbReference type="EMBL" id="PIO42898.1"/>
    </source>
</evidence>
<feature type="signal peptide" evidence="4">
    <location>
        <begin position="1"/>
        <end position="19"/>
    </location>
</feature>
<dbReference type="NCBIfam" id="TIGR01730">
    <property type="entry name" value="RND_mfp"/>
    <property type="match status" value="1"/>
</dbReference>
<dbReference type="InterPro" id="IPR058627">
    <property type="entry name" value="MdtA-like_C"/>
</dbReference>
<dbReference type="GO" id="GO:0015562">
    <property type="term" value="F:efflux transmembrane transporter activity"/>
    <property type="evidence" value="ECO:0007669"/>
    <property type="project" value="TreeGrafter"/>
</dbReference>
<dbReference type="SUPFAM" id="SSF111369">
    <property type="entry name" value="HlyD-like secretion proteins"/>
    <property type="match status" value="1"/>
</dbReference>
<reference evidence="8 9" key="1">
    <citation type="journal article" date="2017" name="Int J Environ Stud">
        <title>Does the Miocene-Pliocene relict legume Oxytropis triphylla form nitrogen-fixing nodules with a combination of bacterial strains?</title>
        <authorList>
            <person name="Safronova V."/>
            <person name="Belimov A."/>
            <person name="Sazanova A."/>
            <person name="Kuznetsova I."/>
            <person name="Popova J."/>
            <person name="Andronov E."/>
            <person name="Verkhozina A."/>
            <person name="Tikhonovich I."/>
        </authorList>
    </citation>
    <scope>NUCLEOTIDE SEQUENCE [LARGE SCALE GENOMIC DNA]</scope>
    <source>
        <strain evidence="8 9">Tri-38</strain>
    </source>
</reference>
<gene>
    <name evidence="8" type="ORF">B5P45_20880</name>
</gene>
<dbReference type="InterPro" id="IPR058792">
    <property type="entry name" value="Beta-barrel_RND_2"/>
</dbReference>
<keyword evidence="4" id="KW-0732">Signal</keyword>
<evidence type="ECO:0000256" key="4">
    <source>
        <dbReference type="SAM" id="SignalP"/>
    </source>
</evidence>
<accession>A0A2N9VTT0</accession>
<dbReference type="Gene3D" id="2.40.50.100">
    <property type="match status" value="1"/>
</dbReference>
<protein>
    <submittedName>
        <fullName evidence="8">Efflux transporter periplasmic adaptor subunit</fullName>
    </submittedName>
</protein>
<dbReference type="RefSeq" id="WP_100000554.1">
    <property type="nucleotide sequence ID" value="NZ_CP017940.1"/>
</dbReference>
<dbReference type="Pfam" id="PF25954">
    <property type="entry name" value="Beta-barrel_RND_2"/>
    <property type="match status" value="1"/>
</dbReference>
<dbReference type="Pfam" id="PF25917">
    <property type="entry name" value="BSH_RND"/>
    <property type="match status" value="1"/>
</dbReference>
<dbReference type="Pfam" id="PF25967">
    <property type="entry name" value="RND-MFP_C"/>
    <property type="match status" value="1"/>
</dbReference>
<feature type="domain" description="Multidrug resistance protein MdtA-like barrel-sandwich hybrid" evidence="5">
    <location>
        <begin position="68"/>
        <end position="199"/>
    </location>
</feature>
<dbReference type="Gene3D" id="2.40.30.170">
    <property type="match status" value="1"/>
</dbReference>
<evidence type="ECO:0000259" key="5">
    <source>
        <dbReference type="Pfam" id="PF25917"/>
    </source>
</evidence>
<dbReference type="Gene3D" id="1.10.287.470">
    <property type="entry name" value="Helix hairpin bin"/>
    <property type="match status" value="1"/>
</dbReference>
<dbReference type="KEGG" id="pht:BLM14_17215"/>
<dbReference type="Proteomes" id="UP000232163">
    <property type="component" value="Unassembled WGS sequence"/>
</dbReference>
<dbReference type="EMBL" id="MZMT01000049">
    <property type="protein sequence ID" value="PIO42898.1"/>
    <property type="molecule type" value="Genomic_DNA"/>
</dbReference>
<comment type="caution">
    <text evidence="8">The sequence shown here is derived from an EMBL/GenBank/DDBJ whole genome shotgun (WGS) entry which is preliminary data.</text>
</comment>
<dbReference type="OrthoDB" id="9813967at2"/>
<evidence type="ECO:0000259" key="6">
    <source>
        <dbReference type="Pfam" id="PF25954"/>
    </source>
</evidence>
<dbReference type="GO" id="GO:1990281">
    <property type="term" value="C:efflux pump complex"/>
    <property type="evidence" value="ECO:0007669"/>
    <property type="project" value="TreeGrafter"/>
</dbReference>
<evidence type="ECO:0000256" key="1">
    <source>
        <dbReference type="ARBA" id="ARBA00004196"/>
    </source>
</evidence>
<comment type="similarity">
    <text evidence="2">Belongs to the membrane fusion protein (MFP) (TC 8.A.1) family.</text>
</comment>
<dbReference type="PANTHER" id="PTHR30469">
    <property type="entry name" value="MULTIDRUG RESISTANCE PROTEIN MDTA"/>
    <property type="match status" value="1"/>
</dbReference>
<dbReference type="AlphaFoldDB" id="A0A2N9VTT0"/>
<evidence type="ECO:0000259" key="7">
    <source>
        <dbReference type="Pfam" id="PF25967"/>
    </source>
</evidence>
<dbReference type="Gene3D" id="2.40.420.20">
    <property type="match status" value="1"/>
</dbReference>
<dbReference type="PROSITE" id="PS51257">
    <property type="entry name" value="PROKAR_LIPOPROTEIN"/>
    <property type="match status" value="1"/>
</dbReference>